<dbReference type="OrthoDB" id="9811599at2"/>
<reference evidence="1 2" key="1">
    <citation type="submission" date="2018-05" db="EMBL/GenBank/DDBJ databases">
        <title>Pedobacter paludis sp. nov., isolated from wetland soil.</title>
        <authorList>
            <person name="Zhang Y."/>
            <person name="Wang G."/>
        </authorList>
    </citation>
    <scope>NUCLEOTIDE SEQUENCE [LARGE SCALE GENOMIC DNA]</scope>
    <source>
        <strain evidence="1 2">KCTC22721</strain>
    </source>
</reference>
<evidence type="ECO:0000313" key="1">
    <source>
        <dbReference type="EMBL" id="PWS28766.1"/>
    </source>
</evidence>
<comment type="caution">
    <text evidence="1">The sequence shown here is derived from an EMBL/GenBank/DDBJ whole genome shotgun (WGS) entry which is preliminary data.</text>
</comment>
<protein>
    <submittedName>
        <fullName evidence="1">Uncharacterized protein</fullName>
    </submittedName>
</protein>
<dbReference type="EMBL" id="QGNZ01000001">
    <property type="protein sequence ID" value="PWS28766.1"/>
    <property type="molecule type" value="Genomic_DNA"/>
</dbReference>
<accession>A0A317EU49</accession>
<name>A0A317EU49_9SPHI</name>
<sequence length="589" mass="66736">MAHTFHIPVLGLGYSIDTPLKVSRYGISSVVSIVDDELIERMRAYHSQKNFHAFRPITKSEKDYRAKRITAYLNFMHELIGAQCKALKQQPFEKGTDLYRYFELLPKSSPLKQGFDLMMSYPEGESKIALQHVLRNAIKLGSIDVNIMAKVDKMNYVDDEYTGDVNTDALSALRGFAQSDLCASVILSAGMNPKLYSYIENFEDFFPDATGKLKKKIILKVSDFRSALIQAKFLAKKGLWVSEFRIESGLNCGGHAFATEGYLLGPILEEFKIKKEEMLIELFDMYQSALATKGYAIEDKPKQRISVQGGIGTAKEHDFLLEHYNLDATGWGSPFLLVPEVTNVDSETLNHLANAEPSDFYLSGASPLGVLFNNFRNSSVEQQRMERIEKGRPGSPCTKKYLCNNTEFTEQAICTASRAYQHLKIKSLKEAELSEAEYQKQFDLVTEKVCLCEGLCSSNYLKYDMIKPKENKAVAICPGPNLAYFSDVYSFDEMVGHIYGRTNLLAGVERPHVFIKELNLYIDYLQEDIKKQFQSFSDKKRKQLNNFKSQLAEGITYYKSLFSQISDQAAIQLQELALLKGKLDQIVVE</sequence>
<proteinExistence type="predicted"/>
<evidence type="ECO:0000313" key="2">
    <source>
        <dbReference type="Proteomes" id="UP000245379"/>
    </source>
</evidence>
<organism evidence="1 2">
    <name type="scientific">Pedobacter yonginense</name>
    <dbReference type="NCBI Taxonomy" id="651869"/>
    <lineage>
        <taxon>Bacteria</taxon>
        <taxon>Pseudomonadati</taxon>
        <taxon>Bacteroidota</taxon>
        <taxon>Sphingobacteriia</taxon>
        <taxon>Sphingobacteriales</taxon>
        <taxon>Sphingobacteriaceae</taxon>
        <taxon>Pedobacter</taxon>
    </lineage>
</organism>
<dbReference type="RefSeq" id="WP_109924196.1">
    <property type="nucleotide sequence ID" value="NZ_QGNZ01000001.1"/>
</dbReference>
<gene>
    <name evidence="1" type="ORF">DHW03_02685</name>
</gene>
<keyword evidence="2" id="KW-1185">Reference proteome</keyword>
<dbReference type="AlphaFoldDB" id="A0A317EU49"/>
<dbReference type="Proteomes" id="UP000245379">
    <property type="component" value="Unassembled WGS sequence"/>
</dbReference>